<comment type="similarity">
    <text evidence="7">Belongs to the binding-protein-dependent transport system permease family.</text>
</comment>
<dbReference type="Pfam" id="PF00528">
    <property type="entry name" value="BPD_transp_1"/>
    <property type="match status" value="1"/>
</dbReference>
<accession>A0A3A4ATU0</accession>
<feature type="transmembrane region" description="Helical" evidence="7">
    <location>
        <begin position="285"/>
        <end position="304"/>
    </location>
</feature>
<feature type="transmembrane region" description="Helical" evidence="7">
    <location>
        <begin position="92"/>
        <end position="112"/>
    </location>
</feature>
<feature type="domain" description="ABC transmembrane type-1" evidence="8">
    <location>
        <begin position="86"/>
        <end position="301"/>
    </location>
</feature>
<evidence type="ECO:0000313" key="9">
    <source>
        <dbReference type="EMBL" id="RJL31715.1"/>
    </source>
</evidence>
<comment type="caution">
    <text evidence="9">The sequence shown here is derived from an EMBL/GenBank/DDBJ whole genome shotgun (WGS) entry which is preliminary data.</text>
</comment>
<dbReference type="GO" id="GO:0005886">
    <property type="term" value="C:plasma membrane"/>
    <property type="evidence" value="ECO:0007669"/>
    <property type="project" value="UniProtKB-SubCell"/>
</dbReference>
<keyword evidence="6 7" id="KW-0472">Membrane</keyword>
<dbReference type="Gene3D" id="1.10.3720.10">
    <property type="entry name" value="MetI-like"/>
    <property type="match status" value="1"/>
</dbReference>
<evidence type="ECO:0000256" key="1">
    <source>
        <dbReference type="ARBA" id="ARBA00004651"/>
    </source>
</evidence>
<dbReference type="InterPro" id="IPR000515">
    <property type="entry name" value="MetI-like"/>
</dbReference>
<dbReference type="EMBL" id="QZEY01000006">
    <property type="protein sequence ID" value="RJL31715.1"/>
    <property type="molecule type" value="Genomic_DNA"/>
</dbReference>
<reference evidence="9 10" key="1">
    <citation type="submission" date="2018-09" db="EMBL/GenBank/DDBJ databases">
        <title>YIM 75507 draft genome.</title>
        <authorList>
            <person name="Tang S."/>
            <person name="Feng Y."/>
        </authorList>
    </citation>
    <scope>NUCLEOTIDE SEQUENCE [LARGE SCALE GENOMIC DNA]</scope>
    <source>
        <strain evidence="9 10">YIM 75507</strain>
    </source>
</reference>
<dbReference type="GO" id="GO:0055085">
    <property type="term" value="P:transmembrane transport"/>
    <property type="evidence" value="ECO:0007669"/>
    <property type="project" value="InterPro"/>
</dbReference>
<evidence type="ECO:0000256" key="5">
    <source>
        <dbReference type="ARBA" id="ARBA00022989"/>
    </source>
</evidence>
<dbReference type="RefSeq" id="WP_119927742.1">
    <property type="nucleotide sequence ID" value="NZ_QZEY01000006.1"/>
</dbReference>
<proteinExistence type="inferred from homology"/>
<comment type="subcellular location">
    <subcellularLocation>
        <location evidence="1 7">Cell membrane</location>
        <topology evidence="1 7">Multi-pass membrane protein</topology>
    </subcellularLocation>
</comment>
<keyword evidence="4 7" id="KW-0812">Transmembrane</keyword>
<protein>
    <submittedName>
        <fullName evidence="9">Sugar ABC transporter permease</fullName>
    </submittedName>
</protein>
<dbReference type="PROSITE" id="PS50928">
    <property type="entry name" value="ABC_TM1"/>
    <property type="match status" value="1"/>
</dbReference>
<evidence type="ECO:0000313" key="10">
    <source>
        <dbReference type="Proteomes" id="UP000265768"/>
    </source>
</evidence>
<evidence type="ECO:0000256" key="7">
    <source>
        <dbReference type="RuleBase" id="RU363032"/>
    </source>
</evidence>
<dbReference type="OrthoDB" id="4053402at2"/>
<evidence type="ECO:0000256" key="3">
    <source>
        <dbReference type="ARBA" id="ARBA00022475"/>
    </source>
</evidence>
<evidence type="ECO:0000256" key="4">
    <source>
        <dbReference type="ARBA" id="ARBA00022692"/>
    </source>
</evidence>
<dbReference type="InterPro" id="IPR035906">
    <property type="entry name" value="MetI-like_sf"/>
</dbReference>
<keyword evidence="10" id="KW-1185">Reference proteome</keyword>
<dbReference type="CDD" id="cd06261">
    <property type="entry name" value="TM_PBP2"/>
    <property type="match status" value="1"/>
</dbReference>
<name>A0A3A4ATU0_9ACTN</name>
<dbReference type="Proteomes" id="UP000265768">
    <property type="component" value="Unassembled WGS sequence"/>
</dbReference>
<feature type="transmembrane region" description="Helical" evidence="7">
    <location>
        <begin position="27"/>
        <end position="57"/>
    </location>
</feature>
<dbReference type="InterPro" id="IPR051393">
    <property type="entry name" value="ABC_transporter_permease"/>
</dbReference>
<dbReference type="AlphaFoldDB" id="A0A3A4ATU0"/>
<sequence>MALLTRARPRAAAAPPAGRGVRTRDGWWAAFFLAPQVLCLLLFLAFPLAFALVLAFVQWDGLGPVTFVGLDNLGAQLTSPAFLDATWNTIKIALITVPVGLGLAVAIAVGLNSIRGRAAHVYRVLYFLPVVTSSVAAALMWQIILADNENGVLNTSLERWFGISGPDWLFDPQWVIVSISIVTIWSSLGLNVVIFLAGLQTIPPQLMEAARIDGAGPWRTFRSITLPMLSPTVFFSTIVAVISSLQAFDQIYVLVDPYKNEGARTIVYLVWRLGFREFQLGPSSAAALLLLVLTLLVTLVQFAAQKRLVHYDS</sequence>
<keyword evidence="3" id="KW-1003">Cell membrane</keyword>
<evidence type="ECO:0000256" key="6">
    <source>
        <dbReference type="ARBA" id="ARBA00023136"/>
    </source>
</evidence>
<feature type="transmembrane region" description="Helical" evidence="7">
    <location>
        <begin position="174"/>
        <end position="197"/>
    </location>
</feature>
<organism evidence="9 10">
    <name type="scientific">Bailinhaonella thermotolerans</name>
    <dbReference type="NCBI Taxonomy" id="1070861"/>
    <lineage>
        <taxon>Bacteria</taxon>
        <taxon>Bacillati</taxon>
        <taxon>Actinomycetota</taxon>
        <taxon>Actinomycetes</taxon>
        <taxon>Streptosporangiales</taxon>
        <taxon>Streptosporangiaceae</taxon>
        <taxon>Bailinhaonella</taxon>
    </lineage>
</organism>
<evidence type="ECO:0000256" key="2">
    <source>
        <dbReference type="ARBA" id="ARBA00022448"/>
    </source>
</evidence>
<dbReference type="PANTHER" id="PTHR30193:SF37">
    <property type="entry name" value="INNER MEMBRANE ABC TRANSPORTER PERMEASE PROTEIN YCJO"/>
    <property type="match status" value="1"/>
</dbReference>
<gene>
    <name evidence="9" type="ORF">D5H75_18610</name>
</gene>
<dbReference type="SUPFAM" id="SSF161098">
    <property type="entry name" value="MetI-like"/>
    <property type="match status" value="1"/>
</dbReference>
<evidence type="ECO:0000259" key="8">
    <source>
        <dbReference type="PROSITE" id="PS50928"/>
    </source>
</evidence>
<dbReference type="PANTHER" id="PTHR30193">
    <property type="entry name" value="ABC TRANSPORTER PERMEASE PROTEIN"/>
    <property type="match status" value="1"/>
</dbReference>
<keyword evidence="2 7" id="KW-0813">Transport</keyword>
<feature type="transmembrane region" description="Helical" evidence="7">
    <location>
        <begin position="124"/>
        <end position="144"/>
    </location>
</feature>
<feature type="transmembrane region" description="Helical" evidence="7">
    <location>
        <begin position="228"/>
        <end position="248"/>
    </location>
</feature>
<keyword evidence="5 7" id="KW-1133">Transmembrane helix</keyword>